<protein>
    <submittedName>
        <fullName evidence="2">Uncharacterized protein</fullName>
    </submittedName>
</protein>
<name>A0A0P9UG32_PSEA0</name>
<evidence type="ECO:0000313" key="2">
    <source>
        <dbReference type="EMBL" id="KPX83826.1"/>
    </source>
</evidence>
<reference evidence="2 3" key="1">
    <citation type="submission" date="2015-09" db="EMBL/GenBank/DDBJ databases">
        <title>Genome announcement of multiple Pseudomonas syringae strains.</title>
        <authorList>
            <person name="Thakur S."/>
            <person name="Wang P.W."/>
            <person name="Gong Y."/>
            <person name="Weir B.S."/>
            <person name="Guttman D.S."/>
        </authorList>
    </citation>
    <scope>NUCLEOTIDE SEQUENCE [LARGE SCALE GENOMIC DNA]</scope>
    <source>
        <strain evidence="2 3">ICMP4331</strain>
    </source>
</reference>
<sequence length="341" mass="36471">MLMNKFLTPPTSAGLRCVRSESGLLGNGYQAFSGESATGFYMKPQNIAGHYPVDDYTAALYLIHQLSSRDEHMTPLDAENSALTLYEVLQRLRVAKTISVEALMALQAAAEDIPEIGPLMFSAGNLPGTIATISGAIMAVSQTKKAIDLLDLTAEQKTKFRNWANNRGSSGARSASKVFKGAIRIISKEGHLFFEVPVTAAAKHHRILGEVGQAVSHIPLGNPKAALNQRAPLNALGARGTLGFLTSNPIGMMLAVGPQGYLDWASSATTAEFKRKSFYSQPANIASFVAGWGTALLIGFVFGTSVPLVLVIAASAVVGLLVQKAMSYYKIDQRIGDYYTK</sequence>
<accession>A0A0P9UG32</accession>
<dbReference type="EMBL" id="LJQU01000578">
    <property type="protein sequence ID" value="KPX83826.1"/>
    <property type="molecule type" value="Genomic_DNA"/>
</dbReference>
<keyword evidence="1" id="KW-0472">Membrane</keyword>
<organism evidence="2 3">
    <name type="scientific">Pseudomonas amygdali pv. mori</name>
    <dbReference type="NCBI Taxonomy" id="34065"/>
    <lineage>
        <taxon>Bacteria</taxon>
        <taxon>Pseudomonadati</taxon>
        <taxon>Pseudomonadota</taxon>
        <taxon>Gammaproteobacteria</taxon>
        <taxon>Pseudomonadales</taxon>
        <taxon>Pseudomonadaceae</taxon>
        <taxon>Pseudomonas</taxon>
        <taxon>Pseudomonas amygdali</taxon>
    </lineage>
</organism>
<comment type="caution">
    <text evidence="2">The sequence shown here is derived from an EMBL/GenBank/DDBJ whole genome shotgun (WGS) entry which is preliminary data.</text>
</comment>
<proteinExistence type="predicted"/>
<feature type="transmembrane region" description="Helical" evidence="1">
    <location>
        <begin position="308"/>
        <end position="326"/>
    </location>
</feature>
<gene>
    <name evidence="2" type="ORF">ALO63_03247</name>
</gene>
<dbReference type="AlphaFoldDB" id="A0A0P9UG32"/>
<dbReference type="PATRIC" id="fig|34065.5.peg.4641"/>
<evidence type="ECO:0000313" key="3">
    <source>
        <dbReference type="Proteomes" id="UP000050420"/>
    </source>
</evidence>
<evidence type="ECO:0000256" key="1">
    <source>
        <dbReference type="SAM" id="Phobius"/>
    </source>
</evidence>
<dbReference type="Proteomes" id="UP000050420">
    <property type="component" value="Unassembled WGS sequence"/>
</dbReference>
<keyword evidence="1" id="KW-0812">Transmembrane</keyword>
<keyword evidence="1" id="KW-1133">Transmembrane helix</keyword>